<proteinExistence type="predicted"/>
<accession>A0A1I8GLG8</accession>
<feature type="compositionally biased region" description="Polar residues" evidence="2">
    <location>
        <begin position="19"/>
        <end position="33"/>
    </location>
</feature>
<feature type="region of interest" description="Disordered" evidence="2">
    <location>
        <begin position="70"/>
        <end position="97"/>
    </location>
</feature>
<dbReference type="WBParaSite" id="maker-uti_cns_0002410-snap-gene-0.6-mRNA-1">
    <property type="protein sequence ID" value="maker-uti_cns_0002410-snap-gene-0.6-mRNA-1"/>
    <property type="gene ID" value="maker-uti_cns_0002410-snap-gene-0.6"/>
</dbReference>
<feature type="region of interest" description="Disordered" evidence="2">
    <location>
        <begin position="1"/>
        <end position="55"/>
    </location>
</feature>
<keyword evidence="1" id="KW-0175">Coiled coil</keyword>
<evidence type="ECO:0000313" key="4">
    <source>
        <dbReference type="WBParaSite" id="maker-uti_cns_0002410-snap-gene-0.6-mRNA-1"/>
    </source>
</evidence>
<evidence type="ECO:0000313" key="3">
    <source>
        <dbReference type="Proteomes" id="UP000095280"/>
    </source>
</evidence>
<organism evidence="3 4">
    <name type="scientific">Macrostomum lignano</name>
    <dbReference type="NCBI Taxonomy" id="282301"/>
    <lineage>
        <taxon>Eukaryota</taxon>
        <taxon>Metazoa</taxon>
        <taxon>Spiralia</taxon>
        <taxon>Lophotrochozoa</taxon>
        <taxon>Platyhelminthes</taxon>
        <taxon>Rhabditophora</taxon>
        <taxon>Macrostomorpha</taxon>
        <taxon>Macrostomida</taxon>
        <taxon>Macrostomidae</taxon>
        <taxon>Macrostomum</taxon>
    </lineage>
</organism>
<evidence type="ECO:0000256" key="2">
    <source>
        <dbReference type="SAM" id="MobiDB-lite"/>
    </source>
</evidence>
<keyword evidence="3" id="KW-1185">Reference proteome</keyword>
<dbReference type="WBParaSite" id="maker-uti_cns_0002964-snap-gene-0.31-mRNA-1">
    <property type="protein sequence ID" value="maker-uti_cns_0002964-snap-gene-0.31-mRNA-1"/>
    <property type="gene ID" value="maker-uti_cns_0002964-snap-gene-0.31"/>
</dbReference>
<feature type="compositionally biased region" description="Basic and acidic residues" evidence="2">
    <location>
        <begin position="79"/>
        <end position="90"/>
    </location>
</feature>
<name>A0A1I8GLG8_9PLAT</name>
<feature type="compositionally biased region" description="Polar residues" evidence="2">
    <location>
        <begin position="1"/>
        <end position="12"/>
    </location>
</feature>
<feature type="coiled-coil region" evidence="1">
    <location>
        <begin position="114"/>
        <end position="141"/>
    </location>
</feature>
<dbReference type="AlphaFoldDB" id="A0A1I8GLG8"/>
<protein>
    <submittedName>
        <fullName evidence="4 5">DUF2040 domain-containing protein</fullName>
    </submittedName>
</protein>
<reference evidence="4 5" key="1">
    <citation type="submission" date="2016-11" db="UniProtKB">
        <authorList>
            <consortium name="WormBaseParasite"/>
        </authorList>
    </citation>
    <scope>IDENTIFICATION</scope>
</reference>
<evidence type="ECO:0000313" key="5">
    <source>
        <dbReference type="WBParaSite" id="maker-uti_cns_0002964-snap-gene-0.31-mRNA-1"/>
    </source>
</evidence>
<sequence length="142" mass="16553">SHRSKSNQSPHTASEDQKQLQQQRQPVGSFASSRQKREEIRAAYSDDETRRSMERQWAAEDARLERRRAIRLNQNRASEPSKESKRRFEEAEAAYKPAAGGAEDLFRRQRELKMERCLRRLEAELQLARAAEAERQAAEAEK</sequence>
<dbReference type="Proteomes" id="UP000095280">
    <property type="component" value="Unplaced"/>
</dbReference>
<evidence type="ECO:0000256" key="1">
    <source>
        <dbReference type="SAM" id="Coils"/>
    </source>
</evidence>